<dbReference type="RefSeq" id="WP_307274876.1">
    <property type="nucleotide sequence ID" value="NZ_JAUSVX010000006.1"/>
</dbReference>
<evidence type="ECO:0000256" key="4">
    <source>
        <dbReference type="ARBA" id="ARBA00023143"/>
    </source>
</evidence>
<dbReference type="PANTHER" id="PTHR30435">
    <property type="entry name" value="FLAGELLAR PROTEIN"/>
    <property type="match status" value="1"/>
</dbReference>
<feature type="domain" description="Flagellar basal-body/hook protein C-terminal" evidence="7">
    <location>
        <begin position="376"/>
        <end position="418"/>
    </location>
</feature>
<protein>
    <recommendedName>
        <fullName evidence="3 5">Flagellar hook protein FlgE</fullName>
    </recommendedName>
</protein>
<feature type="domain" description="Flagellar basal body rod protein N-terminal" evidence="6">
    <location>
        <begin position="7"/>
        <end position="37"/>
    </location>
</feature>
<accession>A0ABU0J8U9</accession>
<evidence type="ECO:0000256" key="3">
    <source>
        <dbReference type="ARBA" id="ARBA00019015"/>
    </source>
</evidence>
<evidence type="ECO:0000259" key="8">
    <source>
        <dbReference type="Pfam" id="PF07559"/>
    </source>
</evidence>
<dbReference type="Gene3D" id="2.60.98.20">
    <property type="entry name" value="Flagellar hook protein FlgE"/>
    <property type="match status" value="1"/>
</dbReference>
<dbReference type="Pfam" id="PF06429">
    <property type="entry name" value="Flg_bbr_C"/>
    <property type="match status" value="1"/>
</dbReference>
<sequence>MSLLGAIDSAVTALNAQSQVLSMVSDNLANSSTYGYKTTYGSFDSMLVDPTDTSYNSGGVTVATRTNVTAQGILAASDTSSNMAINGDGFFVVSDGTTGSDLEYTRDGQFTVDKNGYLENDGVYLMGWKTDAQGNISGGTTTNDLSLIDTGVLATAAKPTTTASLVGNLPANATVGQSFTSTFNLYDSLGNAANSTVTWTKTGDNTWTASFANPTLASNAATTAATVTSGTVTVTFNSDGTLASTSPSPPSLTLTGWTTGAANSSIALNLGTTGAASGLSQYASTDSTLGVSLTVNQDGVAAGSLASIYVDSTDGTLYGKYDNGQSIALYKIPVATFMDPDALTALSGGTYALTDASGTATLHVAGTGGAGAVEGGELEESTTDTNHEFSTMMASQQAYSAAAQVITTAKSMFDTLITAVR</sequence>
<keyword evidence="10" id="KW-0969">Cilium</keyword>
<dbReference type="InterPro" id="IPR010930">
    <property type="entry name" value="Flg_bb/hook_C_dom"/>
</dbReference>
<keyword evidence="10" id="KW-0282">Flagellum</keyword>
<name>A0ABU0J8U9_9HYPH</name>
<dbReference type="Proteomes" id="UP001242480">
    <property type="component" value="Unassembled WGS sequence"/>
</dbReference>
<gene>
    <name evidence="10" type="ORF">QO011_003724</name>
</gene>
<proteinExistence type="inferred from homology"/>
<dbReference type="Pfam" id="PF00460">
    <property type="entry name" value="Flg_bb_rod"/>
    <property type="match status" value="1"/>
</dbReference>
<comment type="caution">
    <text evidence="10">The sequence shown here is derived from an EMBL/GenBank/DDBJ whole genome shotgun (WGS) entry which is preliminary data.</text>
</comment>
<keyword evidence="10" id="KW-0966">Cell projection</keyword>
<evidence type="ECO:0000259" key="6">
    <source>
        <dbReference type="Pfam" id="PF00460"/>
    </source>
</evidence>
<evidence type="ECO:0000259" key="7">
    <source>
        <dbReference type="Pfam" id="PF06429"/>
    </source>
</evidence>
<dbReference type="Pfam" id="PF07559">
    <property type="entry name" value="FlgE_D2"/>
    <property type="match status" value="1"/>
</dbReference>
<dbReference type="EMBL" id="JAUSVX010000006">
    <property type="protein sequence ID" value="MDQ0470705.1"/>
    <property type="molecule type" value="Genomic_DNA"/>
</dbReference>
<comment type="function">
    <text evidence="5">A flexible structure which links the flagellar filament to the drive apparatus in the basal body.</text>
</comment>
<organism evidence="10 11">
    <name type="scientific">Labrys wisconsinensis</name>
    <dbReference type="NCBI Taxonomy" id="425677"/>
    <lineage>
        <taxon>Bacteria</taxon>
        <taxon>Pseudomonadati</taxon>
        <taxon>Pseudomonadota</taxon>
        <taxon>Alphaproteobacteria</taxon>
        <taxon>Hyphomicrobiales</taxon>
        <taxon>Xanthobacteraceae</taxon>
        <taxon>Labrys</taxon>
    </lineage>
</organism>
<dbReference type="NCBIfam" id="NF004242">
    <property type="entry name" value="PRK05682.2-1"/>
    <property type="match status" value="1"/>
</dbReference>
<dbReference type="PROSITE" id="PS00588">
    <property type="entry name" value="FLAGELLA_BB_ROD"/>
    <property type="match status" value="1"/>
</dbReference>
<dbReference type="InterPro" id="IPR053967">
    <property type="entry name" value="LlgE_F_G-like_D1"/>
</dbReference>
<evidence type="ECO:0000256" key="5">
    <source>
        <dbReference type="RuleBase" id="RU362116"/>
    </source>
</evidence>
<dbReference type="InterPro" id="IPR037058">
    <property type="entry name" value="Falgellar_hook_FlgE_sf"/>
</dbReference>
<comment type="similarity">
    <text evidence="2 5">Belongs to the flagella basal body rod proteins family.</text>
</comment>
<evidence type="ECO:0000256" key="2">
    <source>
        <dbReference type="ARBA" id="ARBA00009677"/>
    </source>
</evidence>
<dbReference type="NCBIfam" id="TIGR03506">
    <property type="entry name" value="FlgEFG_subfam"/>
    <property type="match status" value="1"/>
</dbReference>
<dbReference type="InterPro" id="IPR001444">
    <property type="entry name" value="Flag_bb_rod_N"/>
</dbReference>
<feature type="domain" description="Flagellar hook protein FlgE/F/G-like D1" evidence="9">
    <location>
        <begin position="84"/>
        <end position="127"/>
    </location>
</feature>
<evidence type="ECO:0000256" key="1">
    <source>
        <dbReference type="ARBA" id="ARBA00004117"/>
    </source>
</evidence>
<keyword evidence="4 5" id="KW-0975">Bacterial flagellum</keyword>
<dbReference type="InterPro" id="IPR019776">
    <property type="entry name" value="Flagellar_basal_body_rod_CS"/>
</dbReference>
<keyword evidence="11" id="KW-1185">Reference proteome</keyword>
<dbReference type="SUPFAM" id="SSF117143">
    <property type="entry name" value="Flagellar hook protein flgE"/>
    <property type="match status" value="1"/>
</dbReference>
<dbReference type="InterPro" id="IPR020013">
    <property type="entry name" value="Flagellar_FlgE/F/G"/>
</dbReference>
<evidence type="ECO:0000259" key="9">
    <source>
        <dbReference type="Pfam" id="PF22692"/>
    </source>
</evidence>
<dbReference type="PANTHER" id="PTHR30435:SF1">
    <property type="entry name" value="FLAGELLAR HOOK PROTEIN FLGE"/>
    <property type="match status" value="1"/>
</dbReference>
<reference evidence="10 11" key="1">
    <citation type="submission" date="2023-07" db="EMBL/GenBank/DDBJ databases">
        <title>Genomic Encyclopedia of Type Strains, Phase IV (KMG-IV): sequencing the most valuable type-strain genomes for metagenomic binning, comparative biology and taxonomic classification.</title>
        <authorList>
            <person name="Goeker M."/>
        </authorList>
    </citation>
    <scope>NUCLEOTIDE SEQUENCE [LARGE SCALE GENOMIC DNA]</scope>
    <source>
        <strain evidence="10 11">DSM 19619</strain>
    </source>
</reference>
<dbReference type="Pfam" id="PF22692">
    <property type="entry name" value="LlgE_F_G_D1"/>
    <property type="match status" value="1"/>
</dbReference>
<feature type="domain" description="Flagellar hook protein FlgE D2" evidence="8">
    <location>
        <begin position="178"/>
        <end position="289"/>
    </location>
</feature>
<comment type="subcellular location">
    <subcellularLocation>
        <location evidence="1 5">Bacterial flagellum basal body</location>
    </subcellularLocation>
</comment>
<evidence type="ECO:0000313" key="10">
    <source>
        <dbReference type="EMBL" id="MDQ0470705.1"/>
    </source>
</evidence>
<evidence type="ECO:0000313" key="11">
    <source>
        <dbReference type="Proteomes" id="UP001242480"/>
    </source>
</evidence>
<dbReference type="InterPro" id="IPR011491">
    <property type="entry name" value="FlgE_D2"/>
</dbReference>
<dbReference type="InterPro" id="IPR037925">
    <property type="entry name" value="FlgE/F/G-like"/>
</dbReference>